<keyword evidence="3" id="KW-1185">Reference proteome</keyword>
<dbReference type="EnsemblPlants" id="OPUNC01G14170.1">
    <property type="protein sequence ID" value="OPUNC01G14170.1"/>
    <property type="gene ID" value="OPUNC01G14170"/>
</dbReference>
<proteinExistence type="predicted"/>
<reference evidence="2" key="1">
    <citation type="submission" date="2015-04" db="UniProtKB">
        <authorList>
            <consortium name="EnsemblPlants"/>
        </authorList>
    </citation>
    <scope>IDENTIFICATION</scope>
</reference>
<dbReference type="Proteomes" id="UP000026962">
    <property type="component" value="Chromosome 1"/>
</dbReference>
<organism evidence="2">
    <name type="scientific">Oryza punctata</name>
    <name type="common">Red rice</name>
    <dbReference type="NCBI Taxonomy" id="4537"/>
    <lineage>
        <taxon>Eukaryota</taxon>
        <taxon>Viridiplantae</taxon>
        <taxon>Streptophyta</taxon>
        <taxon>Embryophyta</taxon>
        <taxon>Tracheophyta</taxon>
        <taxon>Spermatophyta</taxon>
        <taxon>Magnoliopsida</taxon>
        <taxon>Liliopsida</taxon>
        <taxon>Poales</taxon>
        <taxon>Poaceae</taxon>
        <taxon>BOP clade</taxon>
        <taxon>Oryzoideae</taxon>
        <taxon>Oryzeae</taxon>
        <taxon>Oryzinae</taxon>
        <taxon>Oryza</taxon>
    </lineage>
</organism>
<dbReference type="EnsemblPlants" id="OPUNC01G14130.1">
    <property type="protein sequence ID" value="OPUNC01G14130.1"/>
    <property type="gene ID" value="OPUNC01G14130"/>
</dbReference>
<reference evidence="2" key="2">
    <citation type="submission" date="2018-05" db="EMBL/GenBank/DDBJ databases">
        <title>OpunRS2 (Oryza punctata Reference Sequence Version 2).</title>
        <authorList>
            <person name="Zhang J."/>
            <person name="Kudrna D."/>
            <person name="Lee S."/>
            <person name="Talag J."/>
            <person name="Welchert J."/>
            <person name="Wing R.A."/>
        </authorList>
    </citation>
    <scope>NUCLEOTIDE SEQUENCE [LARGE SCALE GENOMIC DNA]</scope>
</reference>
<sequence>MFQPPRPLGASTAGIHLVGSGSSPGRQFPVGLEDAGAGRGEGTRVGDDMSQGDMSSGTYFTNLLGTDVEESQDLSASAQTPIVQGRPASKGSQGKTKNFTDEEDRLLVSA</sequence>
<evidence type="ECO:0000313" key="3">
    <source>
        <dbReference type="Proteomes" id="UP000026962"/>
    </source>
</evidence>
<dbReference type="HOGENOM" id="CLU_2175094_0_0_1"/>
<feature type="compositionally biased region" description="Polar residues" evidence="1">
    <location>
        <begin position="52"/>
        <end position="64"/>
    </location>
</feature>
<evidence type="ECO:0000313" key="2">
    <source>
        <dbReference type="EnsemblPlants" id="OPUNC01G14170.1"/>
    </source>
</evidence>
<accession>A0A0E0JI48</accession>
<name>A0A0E0JI48_ORYPU</name>
<protein>
    <submittedName>
        <fullName evidence="2">Uncharacterized protein</fullName>
    </submittedName>
</protein>
<feature type="region of interest" description="Disordered" evidence="1">
    <location>
        <begin position="1"/>
        <end position="110"/>
    </location>
</feature>
<dbReference type="AlphaFoldDB" id="A0A0E0JI48"/>
<dbReference type="Gramene" id="OPUNC01G14170.1">
    <property type="protein sequence ID" value="OPUNC01G14170.1"/>
    <property type="gene ID" value="OPUNC01G14170"/>
</dbReference>
<feature type="compositionally biased region" description="Polar residues" evidence="1">
    <location>
        <begin position="73"/>
        <end position="82"/>
    </location>
</feature>
<dbReference type="Gramene" id="OPUNC01G14130.1">
    <property type="protein sequence ID" value="OPUNC01G14130.1"/>
    <property type="gene ID" value="OPUNC01G14130"/>
</dbReference>
<evidence type="ECO:0000256" key="1">
    <source>
        <dbReference type="SAM" id="MobiDB-lite"/>
    </source>
</evidence>